<reference evidence="1 2" key="1">
    <citation type="submission" date="2016-12" db="EMBL/GenBank/DDBJ databases">
        <authorList>
            <person name="Song W.-J."/>
            <person name="Kurnit D.M."/>
        </authorList>
    </citation>
    <scope>NUCLEOTIDE SEQUENCE [LARGE SCALE GENOMIC DNA]</scope>
    <source>
        <strain evidence="1 2">STM7296</strain>
    </source>
</reference>
<accession>A0A1N7SIC9</accession>
<gene>
    <name evidence="1" type="ORF">BN2475_710056</name>
</gene>
<dbReference type="EMBL" id="CYGX02000071">
    <property type="protein sequence ID" value="SIT47106.1"/>
    <property type="molecule type" value="Genomic_DNA"/>
</dbReference>
<proteinExistence type="predicted"/>
<dbReference type="STRING" id="1247936.BN2475_710056"/>
<protein>
    <submittedName>
        <fullName evidence="1">Uncharacterized protein</fullName>
    </submittedName>
</protein>
<sequence length="71" mass="7800">MTVTALDPGVGFDPRETAIAHQGAEDRAAAPRDLQEAIVYWTSGEWRKNSKIDARASLYDIPQQPTTDGNQ</sequence>
<evidence type="ECO:0000313" key="1">
    <source>
        <dbReference type="EMBL" id="SIT47106.1"/>
    </source>
</evidence>
<organism evidence="1 2">
    <name type="scientific">Paraburkholderia ribeironis</name>
    <dbReference type="NCBI Taxonomy" id="1247936"/>
    <lineage>
        <taxon>Bacteria</taxon>
        <taxon>Pseudomonadati</taxon>
        <taxon>Pseudomonadota</taxon>
        <taxon>Betaproteobacteria</taxon>
        <taxon>Burkholderiales</taxon>
        <taxon>Burkholderiaceae</taxon>
        <taxon>Paraburkholderia</taxon>
    </lineage>
</organism>
<keyword evidence="2" id="KW-1185">Reference proteome</keyword>
<name>A0A1N7SIC9_9BURK</name>
<dbReference type="Proteomes" id="UP000187012">
    <property type="component" value="Unassembled WGS sequence"/>
</dbReference>
<evidence type="ECO:0000313" key="2">
    <source>
        <dbReference type="Proteomes" id="UP000187012"/>
    </source>
</evidence>
<dbReference type="AlphaFoldDB" id="A0A1N7SIC9"/>